<evidence type="ECO:0008006" key="6">
    <source>
        <dbReference type="Google" id="ProtNLM"/>
    </source>
</evidence>
<proteinExistence type="predicted"/>
<evidence type="ECO:0000256" key="1">
    <source>
        <dbReference type="SAM" id="Coils"/>
    </source>
</evidence>
<dbReference type="EMBL" id="JBHSIU010000050">
    <property type="protein sequence ID" value="MFC5003309.1"/>
    <property type="molecule type" value="Genomic_DNA"/>
</dbReference>
<reference evidence="5" key="1">
    <citation type="journal article" date="2019" name="Int. J. Syst. Evol. Microbiol.">
        <title>The Global Catalogue of Microorganisms (GCM) 10K type strain sequencing project: providing services to taxonomists for standard genome sequencing and annotation.</title>
        <authorList>
            <consortium name="The Broad Institute Genomics Platform"/>
            <consortium name="The Broad Institute Genome Sequencing Center for Infectious Disease"/>
            <person name="Wu L."/>
            <person name="Ma J."/>
        </authorList>
    </citation>
    <scope>NUCLEOTIDE SEQUENCE [LARGE SCALE GENOMIC DNA]</scope>
    <source>
        <strain evidence="5">CGMCC 4.7152</strain>
    </source>
</reference>
<keyword evidence="3" id="KW-0812">Transmembrane</keyword>
<accession>A0ABV9W5X2</accession>
<feature type="coiled-coil region" evidence="1">
    <location>
        <begin position="14"/>
        <end position="41"/>
    </location>
</feature>
<keyword evidence="3" id="KW-1133">Transmembrane helix</keyword>
<evidence type="ECO:0000313" key="5">
    <source>
        <dbReference type="Proteomes" id="UP001595912"/>
    </source>
</evidence>
<keyword evidence="5" id="KW-1185">Reference proteome</keyword>
<evidence type="ECO:0000313" key="4">
    <source>
        <dbReference type="EMBL" id="MFC5003309.1"/>
    </source>
</evidence>
<feature type="transmembrane region" description="Helical" evidence="3">
    <location>
        <begin position="92"/>
        <end position="112"/>
    </location>
</feature>
<dbReference type="RefSeq" id="WP_380122220.1">
    <property type="nucleotide sequence ID" value="NZ_JBHSIU010000050.1"/>
</dbReference>
<keyword evidence="1" id="KW-0175">Coiled coil</keyword>
<name>A0ABV9W5X2_9ACTN</name>
<sequence>MDPSTDEEPDNRTVRTLQKEVEELRRQVDVLKLEYRRAASDLPGKVAADLASIKEAREEATRIATFLQGTELFGRYAQDANRHSRIADRWRITAVAILIIASIGAVAISKYLSLSETALVTTLTPALGLFVYASLESHNHRRREFDRRRIALRVSAIEAYTKQRRETGNSDEKREAESLLGEFIRKHFINPELDSNDMAYPTFSFVTVTERRRDGNTDTPAHPASDARTSA</sequence>
<gene>
    <name evidence="4" type="ORF">ACFPIJ_36445</name>
</gene>
<protein>
    <recommendedName>
        <fullName evidence="6">SLATT domain-containing protein</fullName>
    </recommendedName>
</protein>
<keyword evidence="3" id="KW-0472">Membrane</keyword>
<evidence type="ECO:0000256" key="3">
    <source>
        <dbReference type="SAM" id="Phobius"/>
    </source>
</evidence>
<feature type="region of interest" description="Disordered" evidence="2">
    <location>
        <begin position="211"/>
        <end position="231"/>
    </location>
</feature>
<evidence type="ECO:0000256" key="2">
    <source>
        <dbReference type="SAM" id="MobiDB-lite"/>
    </source>
</evidence>
<comment type="caution">
    <text evidence="4">The sequence shown here is derived from an EMBL/GenBank/DDBJ whole genome shotgun (WGS) entry which is preliminary data.</text>
</comment>
<dbReference type="Proteomes" id="UP001595912">
    <property type="component" value="Unassembled WGS sequence"/>
</dbReference>
<organism evidence="4 5">
    <name type="scientific">Dactylosporangium cerinum</name>
    <dbReference type="NCBI Taxonomy" id="1434730"/>
    <lineage>
        <taxon>Bacteria</taxon>
        <taxon>Bacillati</taxon>
        <taxon>Actinomycetota</taxon>
        <taxon>Actinomycetes</taxon>
        <taxon>Micromonosporales</taxon>
        <taxon>Micromonosporaceae</taxon>
        <taxon>Dactylosporangium</taxon>
    </lineage>
</organism>
<feature type="transmembrane region" description="Helical" evidence="3">
    <location>
        <begin position="118"/>
        <end position="135"/>
    </location>
</feature>